<organism evidence="3 4">
    <name type="scientific">Mytilus coruscus</name>
    <name type="common">Sea mussel</name>
    <dbReference type="NCBI Taxonomy" id="42192"/>
    <lineage>
        <taxon>Eukaryota</taxon>
        <taxon>Metazoa</taxon>
        <taxon>Spiralia</taxon>
        <taxon>Lophotrochozoa</taxon>
        <taxon>Mollusca</taxon>
        <taxon>Bivalvia</taxon>
        <taxon>Autobranchia</taxon>
        <taxon>Pteriomorphia</taxon>
        <taxon>Mytilida</taxon>
        <taxon>Mytiloidea</taxon>
        <taxon>Mytilidae</taxon>
        <taxon>Mytilinae</taxon>
        <taxon>Mytilus</taxon>
    </lineage>
</organism>
<dbReference type="OrthoDB" id="6019648at2759"/>
<feature type="domain" description="Reverse transcriptase" evidence="2">
    <location>
        <begin position="216"/>
        <end position="414"/>
    </location>
</feature>
<comment type="similarity">
    <text evidence="1">Belongs to the MIF family.</text>
</comment>
<evidence type="ECO:0000313" key="4">
    <source>
        <dbReference type="Proteomes" id="UP000507470"/>
    </source>
</evidence>
<evidence type="ECO:0000313" key="3">
    <source>
        <dbReference type="EMBL" id="CAC5365977.1"/>
    </source>
</evidence>
<dbReference type="InterPro" id="IPR014347">
    <property type="entry name" value="Tautomerase/MIF_sf"/>
</dbReference>
<dbReference type="InterPro" id="IPR052055">
    <property type="entry name" value="Hepadnavirus_pol/RT"/>
</dbReference>
<dbReference type="InterPro" id="IPR043128">
    <property type="entry name" value="Rev_trsase/Diguanyl_cyclase"/>
</dbReference>
<accession>A0A6J8AC80</accession>
<reference evidence="3 4" key="1">
    <citation type="submission" date="2020-06" db="EMBL/GenBank/DDBJ databases">
        <authorList>
            <person name="Li R."/>
            <person name="Bekaert M."/>
        </authorList>
    </citation>
    <scope>NUCLEOTIDE SEQUENCE [LARGE SCALE GENOMIC DNA]</scope>
    <source>
        <strain evidence="4">wild</strain>
    </source>
</reference>
<dbReference type="SUPFAM" id="SSF56672">
    <property type="entry name" value="DNA/RNA polymerases"/>
    <property type="match status" value="1"/>
</dbReference>
<evidence type="ECO:0000256" key="1">
    <source>
        <dbReference type="ARBA" id="ARBA00005851"/>
    </source>
</evidence>
<dbReference type="InterPro" id="IPR043502">
    <property type="entry name" value="DNA/RNA_pol_sf"/>
</dbReference>
<dbReference type="AlphaFoldDB" id="A0A6J8AC80"/>
<name>A0A6J8AC80_MYTCO</name>
<dbReference type="PANTHER" id="PTHR33050">
    <property type="entry name" value="REVERSE TRANSCRIPTASE DOMAIN-CONTAINING PROTEIN"/>
    <property type="match status" value="1"/>
</dbReference>
<dbReference type="Gene3D" id="3.30.429.10">
    <property type="entry name" value="Macrophage Migration Inhibitory Factor"/>
    <property type="match status" value="1"/>
</dbReference>
<keyword evidence="4" id="KW-1185">Reference proteome</keyword>
<gene>
    <name evidence="3" type="ORF">MCOR_6449</name>
</gene>
<dbReference type="InterPro" id="IPR001398">
    <property type="entry name" value="Macrophage_inhib_fac"/>
</dbReference>
<dbReference type="Proteomes" id="UP000507470">
    <property type="component" value="Unassembled WGS sequence"/>
</dbReference>
<dbReference type="Pfam" id="PF00078">
    <property type="entry name" value="RVT_1"/>
    <property type="match status" value="1"/>
</dbReference>
<sequence length="557" mass="64125">MVFQLIKEGIANPTTETVPSSVSSEEEICELEKQLKEPQIERKKAHLRQLIEKEKESLRTLQASAIKIPAGPHASPHQLSTNVVAYRTCRTISNFYSRGEVEFRVGKKKTLDKCTFRIEWTWSTDDKSRKPECASNSKLVVENKATSAINTLHFEAWCRLLPSDTIDREFILDGVKNGFKLSTKFGPHYPMKRESYSSTFNLRNQVENQIRKEITLGNYVVTNKIPTLVSSLVTVPNLNGDIRLMHDASQPVGISINSYTNDTNCSYMDMRHALKLIKHNNHLAKVDLKSAYRSIRYHSSDHDLIGLKWTFSGNDSPIYMYHDSKLPFGHFLSPNFFQKLSEAVCFIMKRIYNVICIAYLDDFLIIADTMCSCSRGLQLLILTLRELGFKVEGPSQRITFLDGTDFLSDLEIAVERLKGKGWADSISGTYRMRLKTYCLSNVLKHKQVDVTMVIVDIHTTLKDEELPEKFEETVSKKLSDLMDYPLEVYYCIVKTGDRIWHDGNRDPFVYVNVITANRFNDETNPKYANDMMQFFRDYMKLPINRVLLKRYCDLTGK</sequence>
<dbReference type="Pfam" id="PF01187">
    <property type="entry name" value="MIF"/>
    <property type="match status" value="1"/>
</dbReference>
<dbReference type="EMBL" id="CACVKT020001210">
    <property type="protein sequence ID" value="CAC5365977.1"/>
    <property type="molecule type" value="Genomic_DNA"/>
</dbReference>
<dbReference type="PROSITE" id="PS50878">
    <property type="entry name" value="RT_POL"/>
    <property type="match status" value="1"/>
</dbReference>
<dbReference type="Gene3D" id="3.10.10.10">
    <property type="entry name" value="HIV Type 1 Reverse Transcriptase, subunit A, domain 1"/>
    <property type="match status" value="1"/>
</dbReference>
<proteinExistence type="inferred from homology"/>
<evidence type="ECO:0000259" key="2">
    <source>
        <dbReference type="PROSITE" id="PS50878"/>
    </source>
</evidence>
<protein>
    <recommendedName>
        <fullName evidence="2">Reverse transcriptase domain-containing protein</fullName>
    </recommendedName>
</protein>
<dbReference type="PANTHER" id="PTHR33050:SF7">
    <property type="entry name" value="RIBONUCLEASE H"/>
    <property type="match status" value="1"/>
</dbReference>
<dbReference type="SUPFAM" id="SSF55331">
    <property type="entry name" value="Tautomerase/MIF"/>
    <property type="match status" value="1"/>
</dbReference>
<dbReference type="Gene3D" id="3.30.70.270">
    <property type="match status" value="1"/>
</dbReference>
<dbReference type="InterPro" id="IPR000477">
    <property type="entry name" value="RT_dom"/>
</dbReference>